<evidence type="ECO:0000259" key="3">
    <source>
        <dbReference type="Pfam" id="PF14392"/>
    </source>
</evidence>
<feature type="domain" description="DUF4283" evidence="2">
    <location>
        <begin position="170"/>
        <end position="249"/>
    </location>
</feature>
<dbReference type="AlphaFoldDB" id="A0AAV8SHA6"/>
<dbReference type="Proteomes" id="UP001159364">
    <property type="component" value="Linkage Group LG11"/>
</dbReference>
<comment type="caution">
    <text evidence="4">The sequence shown here is derived from an EMBL/GenBank/DDBJ whole genome shotgun (WGS) entry which is preliminary data.</text>
</comment>
<feature type="domain" description="Zinc knuckle CX2CX4HX4C" evidence="3">
    <location>
        <begin position="267"/>
        <end position="289"/>
    </location>
</feature>
<reference evidence="4 5" key="1">
    <citation type="submission" date="2021-09" db="EMBL/GenBank/DDBJ databases">
        <title>Genomic insights and catalytic innovation underlie evolution of tropane alkaloids biosynthesis.</title>
        <authorList>
            <person name="Wang Y.-J."/>
            <person name="Tian T."/>
            <person name="Huang J.-P."/>
            <person name="Huang S.-X."/>
        </authorList>
    </citation>
    <scope>NUCLEOTIDE SEQUENCE [LARGE SCALE GENOMIC DNA]</scope>
    <source>
        <strain evidence="4">KIB-2018</strain>
        <tissue evidence="4">Leaf</tissue>
    </source>
</reference>
<feature type="compositionally biased region" description="Polar residues" evidence="1">
    <location>
        <begin position="331"/>
        <end position="346"/>
    </location>
</feature>
<evidence type="ECO:0000259" key="2">
    <source>
        <dbReference type="Pfam" id="PF14111"/>
    </source>
</evidence>
<dbReference type="InterPro" id="IPR025558">
    <property type="entry name" value="DUF4283"/>
</dbReference>
<evidence type="ECO:0008006" key="6">
    <source>
        <dbReference type="Google" id="ProtNLM"/>
    </source>
</evidence>
<evidence type="ECO:0000313" key="5">
    <source>
        <dbReference type="Proteomes" id="UP001159364"/>
    </source>
</evidence>
<dbReference type="InterPro" id="IPR040256">
    <property type="entry name" value="At4g02000-like"/>
</dbReference>
<gene>
    <name evidence="4" type="ORF">K2173_016504</name>
</gene>
<dbReference type="Pfam" id="PF14111">
    <property type="entry name" value="DUF4283"/>
    <property type="match status" value="1"/>
</dbReference>
<evidence type="ECO:0000256" key="1">
    <source>
        <dbReference type="SAM" id="MobiDB-lite"/>
    </source>
</evidence>
<sequence length="410" mass="44670">MRQKCRKIIDNYAPYCTVCLQEAVDGEKAKYEADRPNDPGVARTKVLHRPLWRIGDGCLVSSPVCSDLVPAASPIYVQSEPCADSLGNDKPPLPAAEDRATKKVKLRGDSGDIPCYRDCLVNGAVMESSTEDVFEIPEVVLHEGDIAIDKSGSFTVIQLSTGLKDRLCHNLGKAVIVSLLGKTIGYKALCSRLQSLWDISQASILDIGRGFFLVQFSDDADYMKALCAGPWVINGAYLLVQKWSPDFRVSNGTVTITTIDNEIQKVEYENLIAICFACGRIGHSDIYCPHKTSTDTGADQGGGALDSISGEGSGRFGAWMVVEKRKRNGRGPNSSLGKNTASNKQGSRFAILDERNEDFQGDIPAAKETVPLNKNIPNSSDFAQENSHIFPPVILKLPHHVVEVLLKSKE</sequence>
<evidence type="ECO:0000313" key="4">
    <source>
        <dbReference type="EMBL" id="KAJ8751320.1"/>
    </source>
</evidence>
<organism evidence="4 5">
    <name type="scientific">Erythroxylum novogranatense</name>
    <dbReference type="NCBI Taxonomy" id="1862640"/>
    <lineage>
        <taxon>Eukaryota</taxon>
        <taxon>Viridiplantae</taxon>
        <taxon>Streptophyta</taxon>
        <taxon>Embryophyta</taxon>
        <taxon>Tracheophyta</taxon>
        <taxon>Spermatophyta</taxon>
        <taxon>Magnoliopsida</taxon>
        <taxon>eudicotyledons</taxon>
        <taxon>Gunneridae</taxon>
        <taxon>Pentapetalae</taxon>
        <taxon>rosids</taxon>
        <taxon>fabids</taxon>
        <taxon>Malpighiales</taxon>
        <taxon>Erythroxylaceae</taxon>
        <taxon>Erythroxylum</taxon>
    </lineage>
</organism>
<dbReference type="Pfam" id="PF14392">
    <property type="entry name" value="zf-CCHC_4"/>
    <property type="match status" value="1"/>
</dbReference>
<proteinExistence type="predicted"/>
<dbReference type="EMBL" id="JAIWQS010000011">
    <property type="protein sequence ID" value="KAJ8751320.1"/>
    <property type="molecule type" value="Genomic_DNA"/>
</dbReference>
<dbReference type="InterPro" id="IPR025836">
    <property type="entry name" value="Zn_knuckle_CX2CX4HX4C"/>
</dbReference>
<feature type="region of interest" description="Disordered" evidence="1">
    <location>
        <begin position="327"/>
        <end position="346"/>
    </location>
</feature>
<dbReference type="PANTHER" id="PTHR31286">
    <property type="entry name" value="GLYCINE-RICH CELL WALL STRUCTURAL PROTEIN 1.8-LIKE"/>
    <property type="match status" value="1"/>
</dbReference>
<dbReference type="PANTHER" id="PTHR31286:SF99">
    <property type="entry name" value="DUF4283 DOMAIN-CONTAINING PROTEIN"/>
    <property type="match status" value="1"/>
</dbReference>
<name>A0AAV8SHA6_9ROSI</name>
<keyword evidence="5" id="KW-1185">Reference proteome</keyword>
<protein>
    <recommendedName>
        <fullName evidence="6">CCHC-type domain-containing protein</fullName>
    </recommendedName>
</protein>
<accession>A0AAV8SHA6</accession>